<accession>X6L996</accession>
<feature type="coiled-coil region" evidence="4">
    <location>
        <begin position="54"/>
        <end position="198"/>
    </location>
</feature>
<evidence type="ECO:0000256" key="1">
    <source>
        <dbReference type="ARBA" id="ARBA00022723"/>
    </source>
</evidence>
<gene>
    <name evidence="6" type="ORF">RFI_39815</name>
</gene>
<name>X6L996_RETFI</name>
<dbReference type="AlphaFoldDB" id="X6L996"/>
<keyword evidence="4" id="KW-0175">Coiled coil</keyword>
<sequence>IEEMKNHLQNECCLKPLECKFKEFGCDDILFVFNFQEHLQLKISQHLNLLLNLIKKQKDEIGLLNKQIEHLLNEKQQWNEKEKEIKKSEIHFQQESLKYHADFEFLKKDFNQKEKQIQKQLQIKDNEINTLKQDIELKDKQIIDKNKSIQQIQTDNEIIKKDLNDKEKQLSSNYDKIIKELKESYQNDQKEIEQQKQSIH</sequence>
<dbReference type="EMBL" id="ASPP01048860">
    <property type="protein sequence ID" value="ETN97711.1"/>
    <property type="molecule type" value="Genomic_DNA"/>
</dbReference>
<reference evidence="6 7" key="1">
    <citation type="journal article" date="2013" name="Curr. Biol.">
        <title>The Genome of the Foraminiferan Reticulomyxa filosa.</title>
        <authorList>
            <person name="Glockner G."/>
            <person name="Hulsmann N."/>
            <person name="Schleicher M."/>
            <person name="Noegel A.A."/>
            <person name="Eichinger L."/>
            <person name="Gallinger C."/>
            <person name="Pawlowski J."/>
            <person name="Sierra R."/>
            <person name="Euteneuer U."/>
            <person name="Pillet L."/>
            <person name="Moustafa A."/>
            <person name="Platzer M."/>
            <person name="Groth M."/>
            <person name="Szafranski K."/>
            <person name="Schliwa M."/>
        </authorList>
    </citation>
    <scope>NUCLEOTIDE SEQUENCE [LARGE SCALE GENOMIC DNA]</scope>
</reference>
<keyword evidence="3" id="KW-0862">Zinc</keyword>
<evidence type="ECO:0000256" key="4">
    <source>
        <dbReference type="SAM" id="Coils"/>
    </source>
</evidence>
<dbReference type="Pfam" id="PF02176">
    <property type="entry name" value="zf-TRAF"/>
    <property type="match status" value="1"/>
</dbReference>
<evidence type="ECO:0000313" key="6">
    <source>
        <dbReference type="EMBL" id="ETN97711.1"/>
    </source>
</evidence>
<evidence type="ECO:0000259" key="5">
    <source>
        <dbReference type="Pfam" id="PF02176"/>
    </source>
</evidence>
<proteinExistence type="predicted"/>
<dbReference type="GO" id="GO:0008270">
    <property type="term" value="F:zinc ion binding"/>
    <property type="evidence" value="ECO:0007669"/>
    <property type="project" value="UniProtKB-KW"/>
</dbReference>
<evidence type="ECO:0000256" key="2">
    <source>
        <dbReference type="ARBA" id="ARBA00022771"/>
    </source>
</evidence>
<evidence type="ECO:0000256" key="3">
    <source>
        <dbReference type="ARBA" id="ARBA00022833"/>
    </source>
</evidence>
<protein>
    <recommendedName>
        <fullName evidence="5">TRAF-type domain-containing protein</fullName>
    </recommendedName>
</protein>
<evidence type="ECO:0000313" key="7">
    <source>
        <dbReference type="Proteomes" id="UP000023152"/>
    </source>
</evidence>
<keyword evidence="2" id="KW-0863">Zinc-finger</keyword>
<feature type="non-terminal residue" evidence="6">
    <location>
        <position position="200"/>
    </location>
</feature>
<dbReference type="InterPro" id="IPR001293">
    <property type="entry name" value="Znf_TRAF"/>
</dbReference>
<keyword evidence="1" id="KW-0479">Metal-binding</keyword>
<dbReference type="Proteomes" id="UP000023152">
    <property type="component" value="Unassembled WGS sequence"/>
</dbReference>
<organism evidence="6 7">
    <name type="scientific">Reticulomyxa filosa</name>
    <dbReference type="NCBI Taxonomy" id="46433"/>
    <lineage>
        <taxon>Eukaryota</taxon>
        <taxon>Sar</taxon>
        <taxon>Rhizaria</taxon>
        <taxon>Retaria</taxon>
        <taxon>Foraminifera</taxon>
        <taxon>Monothalamids</taxon>
        <taxon>Reticulomyxidae</taxon>
        <taxon>Reticulomyxa</taxon>
    </lineage>
</organism>
<keyword evidence="7" id="KW-1185">Reference proteome</keyword>
<feature type="non-terminal residue" evidence="6">
    <location>
        <position position="1"/>
    </location>
</feature>
<comment type="caution">
    <text evidence="6">The sequence shown here is derived from an EMBL/GenBank/DDBJ whole genome shotgun (WGS) entry which is preliminary data.</text>
</comment>
<feature type="domain" description="TRAF-type" evidence="5">
    <location>
        <begin position="2"/>
        <end position="38"/>
    </location>
</feature>